<keyword evidence="2" id="KW-1185">Reference proteome</keyword>
<evidence type="ECO:0000313" key="2">
    <source>
        <dbReference type="Proteomes" id="UP000198427"/>
    </source>
</evidence>
<dbReference type="Proteomes" id="UP000198427">
    <property type="component" value="Unassembled WGS sequence"/>
</dbReference>
<dbReference type="KEGG" id="pje:CRM71_02995"/>
<protein>
    <submittedName>
        <fullName evidence="1">Uncharacterized protein</fullName>
    </submittedName>
</protein>
<sequence>MKLIKTYILILMILSIGTFLYCKGKSLNTKSNMSQVYIATVNTASIDNNKITLPEQIKLYLNDSRKSNLRNSFVKIDTIISGENTFLHIRKDGGILFNKLNHISLMCDKMYKSYSNHSFIEDIELFSYRKDNFVSFLYSVIDEGFHRGYSEKPFTFIVRKGNVYQVNLITTPMVQKVINKKVLSFPKSLRSRFEMKEFYGFCLISGNICIRPIAYSALDDDGGDWIKIPYSNEIKFSLVKCDQILKEISDLTN</sequence>
<evidence type="ECO:0000313" key="1">
    <source>
        <dbReference type="EMBL" id="SNS19997.1"/>
    </source>
</evidence>
<dbReference type="EMBL" id="FZNZ01000070">
    <property type="protein sequence ID" value="SNS19997.1"/>
    <property type="molecule type" value="Genomic_DNA"/>
</dbReference>
<reference evidence="1 2" key="1">
    <citation type="submission" date="2017-06" db="EMBL/GenBank/DDBJ databases">
        <authorList>
            <person name="Varghese N."/>
            <person name="Submissions S."/>
        </authorList>
    </citation>
    <scope>NUCLEOTIDE SEQUENCE [LARGE SCALE GENOMIC DNA]</scope>
    <source>
        <strain evidence="1 2">DSM 26989</strain>
    </source>
</reference>
<comment type="caution">
    <text evidence="1">The sequence shown here is derived from an EMBL/GenBank/DDBJ whole genome shotgun (WGS) entry which is preliminary data.</text>
</comment>
<gene>
    <name evidence="1" type="ORF">SAMN06265364_1702</name>
</gene>
<organism evidence="1 2">
    <name type="scientific">Prevotella jejuni</name>
    <dbReference type="NCBI Taxonomy" id="1177574"/>
    <lineage>
        <taxon>Bacteria</taxon>
        <taxon>Pseudomonadati</taxon>
        <taxon>Bacteroidota</taxon>
        <taxon>Bacteroidia</taxon>
        <taxon>Bacteroidales</taxon>
        <taxon>Prevotellaceae</taxon>
        <taxon>Prevotella</taxon>
    </lineage>
</organism>
<name>A0A2K9H753_9BACT</name>
<accession>A0A2K9H753</accession>
<dbReference type="AlphaFoldDB" id="A0A2K9H753"/>
<dbReference type="OrthoDB" id="1063898at2"/>
<proteinExistence type="predicted"/>